<dbReference type="OrthoDB" id="5197336at2"/>
<keyword evidence="1" id="KW-0472">Membrane</keyword>
<sequence>MTQAYWLRQRRPDEAHYLIAPGVSEAVADAAIDRLEGAKDGFGGAKPRWYAAAERLAYWWFAILAAPTAAWFILFAPNGEGPWMNLWYGLAATPLVTGAFAGLLWAAARLQARPGATKPDALAAELSHLVRHAGSVLEEVEGLLDKDPAAAEQIRELAWRAAGVGEANRVRAAEELERLWRLADPQAAAERDEELREIDAMMTQLRRDGKIE</sequence>
<feature type="transmembrane region" description="Helical" evidence="1">
    <location>
        <begin position="86"/>
        <end position="108"/>
    </location>
</feature>
<dbReference type="EMBL" id="STGX01000011">
    <property type="protein sequence ID" value="THV27303.1"/>
    <property type="molecule type" value="Genomic_DNA"/>
</dbReference>
<reference evidence="2 3" key="1">
    <citation type="journal article" date="2018" name="Int. J. Syst. Evol. Microbiol.">
        <title>Glycomyces paridis sp. nov., isolated from the medicinal plant Paris polyphylla.</title>
        <authorList>
            <person name="Fang X.M."/>
            <person name="Bai J.L."/>
            <person name="Su J."/>
            <person name="Zhao L.L."/>
            <person name="Liu H.Y."/>
            <person name="Ma B.P."/>
            <person name="Zhang Y.Q."/>
            <person name="Yu L.Y."/>
        </authorList>
    </citation>
    <scope>NUCLEOTIDE SEQUENCE [LARGE SCALE GENOMIC DNA]</scope>
    <source>
        <strain evidence="2 3">CPCC 204357</strain>
    </source>
</reference>
<accession>A0A4S8PAJ9</accession>
<organism evidence="2 3">
    <name type="scientific">Glycomyces paridis</name>
    <dbReference type="NCBI Taxonomy" id="2126555"/>
    <lineage>
        <taxon>Bacteria</taxon>
        <taxon>Bacillati</taxon>
        <taxon>Actinomycetota</taxon>
        <taxon>Actinomycetes</taxon>
        <taxon>Glycomycetales</taxon>
        <taxon>Glycomycetaceae</taxon>
        <taxon>Glycomyces</taxon>
    </lineage>
</organism>
<comment type="caution">
    <text evidence="2">The sequence shown here is derived from an EMBL/GenBank/DDBJ whole genome shotgun (WGS) entry which is preliminary data.</text>
</comment>
<proteinExistence type="predicted"/>
<evidence type="ECO:0000313" key="3">
    <source>
        <dbReference type="Proteomes" id="UP000305792"/>
    </source>
</evidence>
<feature type="transmembrane region" description="Helical" evidence="1">
    <location>
        <begin position="56"/>
        <end position="74"/>
    </location>
</feature>
<name>A0A4S8PAJ9_9ACTN</name>
<keyword evidence="3" id="KW-1185">Reference proteome</keyword>
<dbReference type="AlphaFoldDB" id="A0A4S8PAJ9"/>
<evidence type="ECO:0000313" key="2">
    <source>
        <dbReference type="EMBL" id="THV27303.1"/>
    </source>
</evidence>
<gene>
    <name evidence="2" type="ORF">E9998_15720</name>
</gene>
<dbReference type="RefSeq" id="WP_136530646.1">
    <property type="nucleotide sequence ID" value="NZ_STGX01000011.1"/>
</dbReference>
<evidence type="ECO:0000256" key="1">
    <source>
        <dbReference type="SAM" id="Phobius"/>
    </source>
</evidence>
<keyword evidence="1" id="KW-0812">Transmembrane</keyword>
<protein>
    <submittedName>
        <fullName evidence="2">Uncharacterized protein</fullName>
    </submittedName>
</protein>
<keyword evidence="1" id="KW-1133">Transmembrane helix</keyword>
<dbReference type="Proteomes" id="UP000305792">
    <property type="component" value="Unassembled WGS sequence"/>
</dbReference>